<sequence>LRLRKSVKKKKNSQRIMRNLVMNGVAHGDSLWRRKHVKKVKANRYEAPHSDHRNSDLKPAVENSENLFVFIPSVSDC</sequence>
<evidence type="ECO:0000313" key="1">
    <source>
        <dbReference type="WBParaSite" id="ASIM_0000846101-mRNA-1"/>
    </source>
</evidence>
<protein>
    <submittedName>
        <fullName evidence="1">Ovule protein</fullName>
    </submittedName>
</protein>
<reference evidence="1" key="1">
    <citation type="submission" date="2017-02" db="UniProtKB">
        <authorList>
            <consortium name="WormBaseParasite"/>
        </authorList>
    </citation>
    <scope>IDENTIFICATION</scope>
</reference>
<dbReference type="AlphaFoldDB" id="A0A0M3JLD0"/>
<proteinExistence type="predicted"/>
<accession>A0A0M3JLD0</accession>
<dbReference type="WBParaSite" id="ASIM_0000846101-mRNA-1">
    <property type="protein sequence ID" value="ASIM_0000846101-mRNA-1"/>
    <property type="gene ID" value="ASIM_0000846101"/>
</dbReference>
<organism evidence="1">
    <name type="scientific">Anisakis simplex</name>
    <name type="common">Herring worm</name>
    <dbReference type="NCBI Taxonomy" id="6269"/>
    <lineage>
        <taxon>Eukaryota</taxon>
        <taxon>Metazoa</taxon>
        <taxon>Ecdysozoa</taxon>
        <taxon>Nematoda</taxon>
        <taxon>Chromadorea</taxon>
        <taxon>Rhabditida</taxon>
        <taxon>Spirurina</taxon>
        <taxon>Ascaridomorpha</taxon>
        <taxon>Ascaridoidea</taxon>
        <taxon>Anisakidae</taxon>
        <taxon>Anisakis</taxon>
        <taxon>Anisakis simplex complex</taxon>
    </lineage>
</organism>
<name>A0A0M3JLD0_ANISI</name>